<name>A0AAU9K8M0_9CILI</name>
<evidence type="ECO:0000313" key="2">
    <source>
        <dbReference type="EMBL" id="CAG9334569.1"/>
    </source>
</evidence>
<feature type="region of interest" description="Disordered" evidence="1">
    <location>
        <begin position="417"/>
        <end position="450"/>
    </location>
</feature>
<dbReference type="GO" id="GO:0019825">
    <property type="term" value="F:oxygen binding"/>
    <property type="evidence" value="ECO:0007669"/>
    <property type="project" value="InterPro"/>
</dbReference>
<dbReference type="Gene3D" id="1.10.490.10">
    <property type="entry name" value="Globins"/>
    <property type="match status" value="1"/>
</dbReference>
<organism evidence="2 3">
    <name type="scientific">Blepharisma stoltei</name>
    <dbReference type="NCBI Taxonomy" id="1481888"/>
    <lineage>
        <taxon>Eukaryota</taxon>
        <taxon>Sar</taxon>
        <taxon>Alveolata</taxon>
        <taxon>Ciliophora</taxon>
        <taxon>Postciliodesmatophora</taxon>
        <taxon>Heterotrichea</taxon>
        <taxon>Heterotrichida</taxon>
        <taxon>Blepharismidae</taxon>
        <taxon>Blepharisma</taxon>
    </lineage>
</organism>
<dbReference type="AlphaFoldDB" id="A0AAU9K8M0"/>
<evidence type="ECO:0000256" key="1">
    <source>
        <dbReference type="SAM" id="MobiDB-lite"/>
    </source>
</evidence>
<dbReference type="EMBL" id="CAJZBQ010000058">
    <property type="protein sequence ID" value="CAG9334569.1"/>
    <property type="molecule type" value="Genomic_DNA"/>
</dbReference>
<feature type="compositionally biased region" description="Basic and acidic residues" evidence="1">
    <location>
        <begin position="420"/>
        <end position="450"/>
    </location>
</feature>
<gene>
    <name evidence="2" type="ORF">BSTOLATCC_MIC61181</name>
</gene>
<sequence length="697" mass="81248">MDIPKILEHLKDFHQNALARDEIINFRQDIRSLINTSLQNGLFRAAQPNHSIFKDNVQNTYVHKLNNLFPKSSQCNKFNIFQQFAKYSSKLKLNINLPTTLLRTDDSSFPVLLRTKIEGHLETHSNQNIENKFFECLTKKPDPCYPSICYKSAEKDVSPLFSVEDAKEIWKLKENNSFLQSFIHCKCNPLSITRIVWKKCAKEKYYTIVNRSKVRARSVKSSEKNKKKSMKQSKSYSNLCDFKYMNMMQPLSQSVNNPYKLKSRTTDTLKPKFTNSSADLSRIAQEAKEPTSISCSASFLAEDNFNPQENPLPIDKKILSKAKGREFLVNTKEPDSCYAIENNTKITPIEKMTDEIVNFLNTYLFCQQALGGIVLDFIQDQSKNWFLLDCKEYFIDYKLPIEVNVIRKQKTKVVKSRRARSVDESINKKSEETERREKESDNGPEEAKKEEILPFKIRTKPCLAPQNMCNEKELVERYNNLYEKVNKIISNKKPNFSFNPPDEGFHSYPFSNNNFSQSSNELKNSQPYQIRAGKRRRTNKSIDSLWADQQYICTKKTFCETVDHFDEIVSKIQMSKAGIKDLVQKYGGSQFWDEFILSLYNKILCCDTLGKYFKDSKLKDFERIHTGIFKVFSGNVGMDLRRKIRAVHHNMGINEIEFDTYTELFFKTLEEFNIQEVDKRIIASQIRSMKSLICKQI</sequence>
<comment type="caution">
    <text evidence="2">The sequence shown here is derived from an EMBL/GenBank/DDBJ whole genome shotgun (WGS) entry which is preliminary data.</text>
</comment>
<reference evidence="2" key="1">
    <citation type="submission" date="2021-09" db="EMBL/GenBank/DDBJ databases">
        <authorList>
            <consortium name="AG Swart"/>
            <person name="Singh M."/>
            <person name="Singh A."/>
            <person name="Seah K."/>
            <person name="Emmerich C."/>
        </authorList>
    </citation>
    <scope>NUCLEOTIDE SEQUENCE</scope>
    <source>
        <strain evidence="2">ATCC30299</strain>
    </source>
</reference>
<dbReference type="Proteomes" id="UP001162131">
    <property type="component" value="Unassembled WGS sequence"/>
</dbReference>
<dbReference type="InterPro" id="IPR009050">
    <property type="entry name" value="Globin-like_sf"/>
</dbReference>
<protein>
    <submittedName>
        <fullName evidence="2">Uncharacterized protein</fullName>
    </submittedName>
</protein>
<evidence type="ECO:0000313" key="3">
    <source>
        <dbReference type="Proteomes" id="UP001162131"/>
    </source>
</evidence>
<dbReference type="GO" id="GO:0020037">
    <property type="term" value="F:heme binding"/>
    <property type="evidence" value="ECO:0007669"/>
    <property type="project" value="InterPro"/>
</dbReference>
<keyword evidence="3" id="KW-1185">Reference proteome</keyword>
<dbReference type="InterPro" id="IPR012292">
    <property type="entry name" value="Globin/Proto"/>
</dbReference>
<accession>A0AAU9K8M0</accession>
<proteinExistence type="predicted"/>
<dbReference type="SUPFAM" id="SSF46458">
    <property type="entry name" value="Globin-like"/>
    <property type="match status" value="1"/>
</dbReference>